<dbReference type="PANTHER" id="PTHR36852">
    <property type="entry name" value="PROTEIN GVPL 2"/>
    <property type="match status" value="1"/>
</dbReference>
<evidence type="ECO:0000256" key="2">
    <source>
        <dbReference type="ARBA" id="ARBA00035108"/>
    </source>
</evidence>
<sequence length="232" mass="24005">MSGLLLLGVVSGLGISPAITSPHLRLEGEGYAAILLSLDRLPPDPASPDWAVQAALAQNAILSAYAATEDVLPVALGAAFTGIAAVKRHLDAERATLDAGMERLAGRAEYVAQLIAEQVADGAAPAPASGSAFLKARSARHEQRRHLARERTGFARATAEELASLSCSASARPLKPDGPLLDLSLLVARDRVPALLGAAEASSRAGSRLALSVRLIGPCAPFSFLPETRGHD</sequence>
<evidence type="ECO:0000313" key="5">
    <source>
        <dbReference type="Proteomes" id="UP000266305"/>
    </source>
</evidence>
<protein>
    <submittedName>
        <fullName evidence="4">Gas vesicle protein GvpFL</fullName>
    </submittedName>
</protein>
<proteinExistence type="inferred from homology"/>
<evidence type="ECO:0000313" key="4">
    <source>
        <dbReference type="EMBL" id="RHZ97625.1"/>
    </source>
</evidence>
<comment type="caution">
    <text evidence="4">The sequence shown here is derived from an EMBL/GenBank/DDBJ whole genome shotgun (WGS) entry which is preliminary data.</text>
</comment>
<reference evidence="4 5" key="1">
    <citation type="submission" date="2018-08" db="EMBL/GenBank/DDBJ databases">
        <title>Draft genome sequence of Rhodobacter sphaeroides FY.</title>
        <authorList>
            <person name="Rayyan A."/>
            <person name="Meyer T.E."/>
            <person name="Kyndt J.A."/>
        </authorList>
    </citation>
    <scope>NUCLEOTIDE SEQUENCE [LARGE SCALE GENOMIC DNA]</scope>
    <source>
        <strain evidence="4 5">FY</strain>
    </source>
</reference>
<evidence type="ECO:0000256" key="3">
    <source>
        <dbReference type="ARBA" id="ARBA00035643"/>
    </source>
</evidence>
<dbReference type="Proteomes" id="UP000266305">
    <property type="component" value="Unassembled WGS sequence"/>
</dbReference>
<accession>A0AAX1UQ56</accession>
<dbReference type="RefSeq" id="WP_118999431.1">
    <property type="nucleotide sequence ID" value="NZ_QWGP01000003.1"/>
</dbReference>
<dbReference type="GO" id="GO:0031412">
    <property type="term" value="P:gas vesicle organization"/>
    <property type="evidence" value="ECO:0007669"/>
    <property type="project" value="InterPro"/>
</dbReference>
<comment type="similarity">
    <text evidence="3">Belongs to the gas vesicle GvpF/GvpL family.</text>
</comment>
<dbReference type="GO" id="GO:0031411">
    <property type="term" value="C:gas vesicle"/>
    <property type="evidence" value="ECO:0007669"/>
    <property type="project" value="UniProtKB-SubCell"/>
</dbReference>
<evidence type="ECO:0000256" key="1">
    <source>
        <dbReference type="ARBA" id="ARBA00022987"/>
    </source>
</evidence>
<dbReference type="Pfam" id="PF06386">
    <property type="entry name" value="GvpL_GvpF"/>
    <property type="match status" value="1"/>
</dbReference>
<dbReference type="InterPro" id="IPR009430">
    <property type="entry name" value="GvpL/GvpF"/>
</dbReference>
<dbReference type="AlphaFoldDB" id="A0AAX1UQ56"/>
<dbReference type="PANTHER" id="PTHR36852:SF1">
    <property type="entry name" value="PROTEIN GVPL 2"/>
    <property type="match status" value="1"/>
</dbReference>
<name>A0AAX1UQ56_CERSP</name>
<gene>
    <name evidence="4" type="ORF">D1114_04720</name>
</gene>
<dbReference type="EMBL" id="QWGP01000003">
    <property type="protein sequence ID" value="RHZ97625.1"/>
    <property type="molecule type" value="Genomic_DNA"/>
</dbReference>
<organism evidence="4 5">
    <name type="scientific">Cereibacter sphaeroides</name>
    <name type="common">Rhodobacter sphaeroides</name>
    <dbReference type="NCBI Taxonomy" id="1063"/>
    <lineage>
        <taxon>Bacteria</taxon>
        <taxon>Pseudomonadati</taxon>
        <taxon>Pseudomonadota</taxon>
        <taxon>Alphaproteobacteria</taxon>
        <taxon>Rhodobacterales</taxon>
        <taxon>Paracoccaceae</taxon>
        <taxon>Cereibacter</taxon>
    </lineage>
</organism>
<keyword evidence="1" id="KW-0304">Gas vesicle</keyword>
<comment type="subcellular location">
    <subcellularLocation>
        <location evidence="2">Gas vesicle</location>
    </subcellularLocation>
</comment>